<dbReference type="Proteomes" id="UP000019116">
    <property type="component" value="Chromosome 7B"/>
</dbReference>
<dbReference type="SUPFAM" id="SSF52058">
    <property type="entry name" value="L domain-like"/>
    <property type="match status" value="1"/>
</dbReference>
<evidence type="ECO:0000256" key="1">
    <source>
        <dbReference type="ARBA" id="ARBA00022737"/>
    </source>
</evidence>
<dbReference type="Gramene" id="TraesKAR7B01G0466740.2">
    <property type="protein sequence ID" value="cds.TraesKAR7B01G0466740.2"/>
    <property type="gene ID" value="TraesKAR7B01G0466740"/>
</dbReference>
<dbReference type="GO" id="GO:0006952">
    <property type="term" value="P:defense response"/>
    <property type="evidence" value="ECO:0007669"/>
    <property type="project" value="InterPro"/>
</dbReference>
<feature type="domain" description="Disease resistance R13L4/SHOC-2-like LRR" evidence="2">
    <location>
        <begin position="286"/>
        <end position="655"/>
    </location>
</feature>
<dbReference type="GeneID" id="123156683"/>
<accession>A0A3B6SUD0</accession>
<dbReference type="Gene3D" id="1.20.5.4130">
    <property type="match status" value="1"/>
</dbReference>
<evidence type="ECO:0000313" key="3">
    <source>
        <dbReference type="EnsemblPlants" id="TraesCS7B02G441600.1.cds1"/>
    </source>
</evidence>
<protein>
    <recommendedName>
        <fullName evidence="2">Disease resistance R13L4/SHOC-2-like LRR domain-containing protein</fullName>
    </recommendedName>
</protein>
<keyword evidence="1" id="KW-0677">Repeat</keyword>
<evidence type="ECO:0000259" key="2">
    <source>
        <dbReference type="Pfam" id="PF23598"/>
    </source>
</evidence>
<dbReference type="RefSeq" id="XP_044430779.1">
    <property type="nucleotide sequence ID" value="XM_044574844.1"/>
</dbReference>
<dbReference type="AlphaFoldDB" id="A0A3B6SUD0"/>
<name>A0A3B6SUD0_WHEAT</name>
<dbReference type="SMR" id="A0A3B6SUD0"/>
<dbReference type="InterPro" id="IPR044974">
    <property type="entry name" value="Disease_R_plants"/>
</dbReference>
<dbReference type="Gramene" id="TraesCS7B03G1192600.1">
    <property type="protein sequence ID" value="TraesCS7B03G1192600.1.CDS1"/>
    <property type="gene ID" value="TraesCS7B03G1192600"/>
</dbReference>
<proteinExistence type="predicted"/>
<organism evidence="3">
    <name type="scientific">Triticum aestivum</name>
    <name type="common">Wheat</name>
    <dbReference type="NCBI Taxonomy" id="4565"/>
    <lineage>
        <taxon>Eukaryota</taxon>
        <taxon>Viridiplantae</taxon>
        <taxon>Streptophyta</taxon>
        <taxon>Embryophyta</taxon>
        <taxon>Tracheophyta</taxon>
        <taxon>Spermatophyta</taxon>
        <taxon>Magnoliopsida</taxon>
        <taxon>Liliopsida</taxon>
        <taxon>Poales</taxon>
        <taxon>Poaceae</taxon>
        <taxon>BOP clade</taxon>
        <taxon>Pooideae</taxon>
        <taxon>Triticodae</taxon>
        <taxon>Triticeae</taxon>
        <taxon>Triticinae</taxon>
        <taxon>Triticum</taxon>
    </lineage>
</organism>
<evidence type="ECO:0000313" key="4">
    <source>
        <dbReference type="Proteomes" id="UP000019116"/>
    </source>
</evidence>
<dbReference type="KEGG" id="taes:123156683"/>
<dbReference type="EnsemblPlants" id="TraesCS7B02G441600.1">
    <property type="protein sequence ID" value="TraesCS7B02G441600.1.cds1"/>
    <property type="gene ID" value="TraesCS7B02G441600"/>
</dbReference>
<dbReference type="Gramene" id="TraesLAC7B03G04196590.1">
    <property type="protein sequence ID" value="TraesLAC7B03G04196590.1.CDS1"/>
    <property type="gene ID" value="TraesLAC7B03G04196590"/>
</dbReference>
<sequence>MEFAVAAFSTVAGVALSKLCSVKGKLNTDATIISEELKWIEAAMKDHASSVEPMSFLQAEYFAQLRALAYDIQDCIDSFNAKMTTDDEFADKIAQLKERSTATTERIKRFGFPVQGAAAQAAAAAVPAEIQNFHFLMRGGNLNGDYHNCLLYLRLFPHEHHVRTKPLERRWTAEGLVPGEQGAASNLGMLVGSSIIRSTQRSSNGKVKRCQPTGDAIRQYITQRSMSENFIWLSHDVAELQNEHLRRLSVHACANAHLNLPQSLSLLRTLAVFSTGAAATLDSYEAVLDFTKYKLLRVLDLKECAHLSAGHIQAIYSLVLMKYLSIKSGIIDRLPREIWKLNQLETLDLSGSGSSECDGADGIVTVYKEVLLLPRLKHLIGKFELSGTDTIWAPVPSDVEKFLKAHKSMLETLAGFVTGQKVGFPQLMSLMRRLRKVKIWCEPNAKRRNLHALSSAITKFIRDGPGEPHLSRSLSINFQGSSGGFTSDIDPVPGILAALKLQGKLGQFPPFVSQLSSIDELCLCSTGLSWEDIRAGLSYVDIQGELICVGGLKYLKLIENEDTLGPIVIQPDHLKSIKRLSIVCKPRLDITIQAGALPDLVSLHILCETLDVLPGTPGIEIAHMNQLDQVELHPQVQGGIRAQWQLAVDGHNNRPVPFLLFVEEP</sequence>
<dbReference type="PANTHER" id="PTHR23155:SF1227">
    <property type="entry name" value="OS11G0462500 PROTEIN"/>
    <property type="match status" value="1"/>
</dbReference>
<dbReference type="PANTHER" id="PTHR23155">
    <property type="entry name" value="DISEASE RESISTANCE PROTEIN RP"/>
    <property type="match status" value="1"/>
</dbReference>
<reference evidence="3" key="1">
    <citation type="submission" date="2018-08" db="EMBL/GenBank/DDBJ databases">
        <authorList>
            <person name="Rossello M."/>
        </authorList>
    </citation>
    <scope>NUCLEOTIDE SEQUENCE [LARGE SCALE GENOMIC DNA]</scope>
    <source>
        <strain evidence="3">cv. Chinese Spring</strain>
    </source>
</reference>
<reference evidence="3" key="2">
    <citation type="submission" date="2018-10" db="UniProtKB">
        <authorList>
            <consortium name="EnsemblPlants"/>
        </authorList>
    </citation>
    <scope>IDENTIFICATION</scope>
</reference>
<dbReference type="Gramene" id="TraesCS7B02G441600.1">
    <property type="protein sequence ID" value="TraesCS7B02G441600.1.cds1"/>
    <property type="gene ID" value="TraesCS7B02G441600"/>
</dbReference>
<dbReference type="InterPro" id="IPR032675">
    <property type="entry name" value="LRR_dom_sf"/>
</dbReference>
<dbReference type="Gene3D" id="3.80.10.10">
    <property type="entry name" value="Ribonuclease Inhibitor"/>
    <property type="match status" value="1"/>
</dbReference>
<gene>
    <name evidence="3" type="primary">LOC123156683</name>
</gene>
<dbReference type="InterPro" id="IPR055414">
    <property type="entry name" value="LRR_R13L4/SHOC2-like"/>
</dbReference>
<dbReference type="Gramene" id="TraesKAR7B01G0466740.1">
    <property type="protein sequence ID" value="cds.TraesKAR7B01G0466740.1"/>
    <property type="gene ID" value="TraesKAR7B01G0466740"/>
</dbReference>
<dbReference type="Pfam" id="PF23598">
    <property type="entry name" value="LRR_14"/>
    <property type="match status" value="1"/>
</dbReference>
<keyword evidence="4" id="KW-1185">Reference proteome</keyword>
<dbReference type="OrthoDB" id="629866at2759"/>